<protein>
    <submittedName>
        <fullName evidence="2">FkbM family methyltransferase</fullName>
    </submittedName>
</protein>
<name>A0ABS8AWH3_9BACT</name>
<dbReference type="InterPro" id="IPR006342">
    <property type="entry name" value="FkbM_mtfrase"/>
</dbReference>
<keyword evidence="3" id="KW-1185">Reference proteome</keyword>
<sequence length="284" mass="31923">MKQAILKAIRSFLKSVKVDYPRYLVLKPLFKLNGEVLNGFTSLNNDRYFIYNVNGTFLPSDALHWFNNYKKFENWCDNTALYQYQVKPGDTIIDIGAGIGEEIIVLSKRIGSTGKVYAIEANPDVSEVLQKVKYLNNLNNTEVYNIAIGSTNGDVELVNAGDSSLGGTIGDVAPSLEDKTYTVKGYRLDTFLEEHNITSIDLLKCNIEGAERFVVDSISGAHINKIKNVAIACHDFRYRVDGNEFFRTKEYVSKFLIDNGFEITSQHTGEGHVDDYVYGINKNI</sequence>
<dbReference type="NCBIfam" id="TIGR01444">
    <property type="entry name" value="fkbM_fam"/>
    <property type="match status" value="1"/>
</dbReference>
<evidence type="ECO:0000259" key="1">
    <source>
        <dbReference type="Pfam" id="PF05050"/>
    </source>
</evidence>
<dbReference type="RefSeq" id="WP_226178229.1">
    <property type="nucleotide sequence ID" value="NZ_JAJADR010000006.1"/>
</dbReference>
<evidence type="ECO:0000313" key="2">
    <source>
        <dbReference type="EMBL" id="MCB2410154.1"/>
    </source>
</evidence>
<accession>A0ABS8AWH3</accession>
<dbReference type="Proteomes" id="UP001165296">
    <property type="component" value="Unassembled WGS sequence"/>
</dbReference>
<dbReference type="InterPro" id="IPR052514">
    <property type="entry name" value="SAM-dependent_MTase"/>
</dbReference>
<dbReference type="GO" id="GO:0032259">
    <property type="term" value="P:methylation"/>
    <property type="evidence" value="ECO:0007669"/>
    <property type="project" value="UniProtKB-KW"/>
</dbReference>
<dbReference type="Gene3D" id="3.40.50.150">
    <property type="entry name" value="Vaccinia Virus protein VP39"/>
    <property type="match status" value="1"/>
</dbReference>
<dbReference type="InterPro" id="IPR029063">
    <property type="entry name" value="SAM-dependent_MTases_sf"/>
</dbReference>
<dbReference type="PANTHER" id="PTHR34203:SF15">
    <property type="entry name" value="SLL1173 PROTEIN"/>
    <property type="match status" value="1"/>
</dbReference>
<keyword evidence="2" id="KW-0808">Transferase</keyword>
<dbReference type="PANTHER" id="PTHR34203">
    <property type="entry name" value="METHYLTRANSFERASE, FKBM FAMILY PROTEIN"/>
    <property type="match status" value="1"/>
</dbReference>
<organism evidence="2 3">
    <name type="scientific">Hymenobacter lucidus</name>
    <dbReference type="NCBI Taxonomy" id="2880930"/>
    <lineage>
        <taxon>Bacteria</taxon>
        <taxon>Pseudomonadati</taxon>
        <taxon>Bacteroidota</taxon>
        <taxon>Cytophagia</taxon>
        <taxon>Cytophagales</taxon>
        <taxon>Hymenobacteraceae</taxon>
        <taxon>Hymenobacter</taxon>
    </lineage>
</organism>
<dbReference type="SUPFAM" id="SSF53335">
    <property type="entry name" value="S-adenosyl-L-methionine-dependent methyltransferases"/>
    <property type="match status" value="1"/>
</dbReference>
<dbReference type="Pfam" id="PF05050">
    <property type="entry name" value="Methyltransf_21"/>
    <property type="match status" value="1"/>
</dbReference>
<comment type="caution">
    <text evidence="2">The sequence shown here is derived from an EMBL/GenBank/DDBJ whole genome shotgun (WGS) entry which is preliminary data.</text>
</comment>
<dbReference type="CDD" id="cd02440">
    <property type="entry name" value="AdoMet_MTases"/>
    <property type="match status" value="1"/>
</dbReference>
<gene>
    <name evidence="2" type="ORF">LGH74_19340</name>
</gene>
<reference evidence="2" key="1">
    <citation type="submission" date="2021-10" db="EMBL/GenBank/DDBJ databases">
        <authorList>
            <person name="Dean J.D."/>
            <person name="Kim M.K."/>
            <person name="Newey C.N."/>
            <person name="Stoker T.S."/>
            <person name="Thompson D.W."/>
            <person name="Grose J.H."/>
        </authorList>
    </citation>
    <scope>NUCLEOTIDE SEQUENCE</scope>
    <source>
        <strain evidence="2">BT178</strain>
    </source>
</reference>
<evidence type="ECO:0000313" key="3">
    <source>
        <dbReference type="Proteomes" id="UP001165296"/>
    </source>
</evidence>
<feature type="domain" description="Methyltransferase FkbM" evidence="1">
    <location>
        <begin position="94"/>
        <end position="241"/>
    </location>
</feature>
<dbReference type="EMBL" id="JAJADR010000006">
    <property type="protein sequence ID" value="MCB2410154.1"/>
    <property type="molecule type" value="Genomic_DNA"/>
</dbReference>
<dbReference type="GO" id="GO:0008168">
    <property type="term" value="F:methyltransferase activity"/>
    <property type="evidence" value="ECO:0007669"/>
    <property type="project" value="UniProtKB-KW"/>
</dbReference>
<keyword evidence="2" id="KW-0489">Methyltransferase</keyword>
<proteinExistence type="predicted"/>